<reference evidence="2 3" key="1">
    <citation type="submission" date="2020-07" db="EMBL/GenBank/DDBJ databases">
        <title>Comparative genomics of pyrophilous fungi reveals a link between fire events and developmental genes.</title>
        <authorList>
            <consortium name="DOE Joint Genome Institute"/>
            <person name="Steindorff A.S."/>
            <person name="Carver A."/>
            <person name="Calhoun S."/>
            <person name="Stillman K."/>
            <person name="Liu H."/>
            <person name="Lipzen A."/>
            <person name="Pangilinan J."/>
            <person name="Labutti K."/>
            <person name="Bruns T.D."/>
            <person name="Grigoriev I.V."/>
        </authorList>
    </citation>
    <scope>NUCLEOTIDE SEQUENCE [LARGE SCALE GENOMIC DNA]</scope>
    <source>
        <strain evidence="2 3">CBS 144469</strain>
    </source>
</reference>
<organism evidence="2 3">
    <name type="scientific">Ephemerocybe angulata</name>
    <dbReference type="NCBI Taxonomy" id="980116"/>
    <lineage>
        <taxon>Eukaryota</taxon>
        <taxon>Fungi</taxon>
        <taxon>Dikarya</taxon>
        <taxon>Basidiomycota</taxon>
        <taxon>Agaricomycotina</taxon>
        <taxon>Agaricomycetes</taxon>
        <taxon>Agaricomycetidae</taxon>
        <taxon>Agaricales</taxon>
        <taxon>Agaricineae</taxon>
        <taxon>Psathyrellaceae</taxon>
        <taxon>Ephemerocybe</taxon>
    </lineage>
</organism>
<comment type="caution">
    <text evidence="2">The sequence shown here is derived from an EMBL/GenBank/DDBJ whole genome shotgun (WGS) entry which is preliminary data.</text>
</comment>
<evidence type="ECO:0000313" key="2">
    <source>
        <dbReference type="EMBL" id="KAF6741895.1"/>
    </source>
</evidence>
<evidence type="ECO:0000256" key="1">
    <source>
        <dbReference type="SAM" id="MobiDB-lite"/>
    </source>
</evidence>
<name>A0A8H6H8J3_9AGAR</name>
<dbReference type="Proteomes" id="UP000521943">
    <property type="component" value="Unassembled WGS sequence"/>
</dbReference>
<evidence type="ECO:0000313" key="3">
    <source>
        <dbReference type="Proteomes" id="UP000521943"/>
    </source>
</evidence>
<gene>
    <name evidence="2" type="ORF">DFP72DRAFT_861383</name>
</gene>
<dbReference type="AlphaFoldDB" id="A0A8H6H8J3"/>
<accession>A0A8H6H8J3</accession>
<proteinExistence type="predicted"/>
<protein>
    <submittedName>
        <fullName evidence="2">Uncharacterized protein</fullName>
    </submittedName>
</protein>
<dbReference type="EMBL" id="JACGCI010000213">
    <property type="protein sequence ID" value="KAF6741895.1"/>
    <property type="molecule type" value="Genomic_DNA"/>
</dbReference>
<keyword evidence="3" id="KW-1185">Reference proteome</keyword>
<feature type="region of interest" description="Disordered" evidence="1">
    <location>
        <begin position="118"/>
        <end position="144"/>
    </location>
</feature>
<sequence length="144" mass="15572">MHSHAVPRPHTKCVDGTCACRVSDEKHHTRAEYRYVVHPAVFDECFCVYEINILGSARVTASPDSSTARRCRVKDSSAAIACAYGALLIGPFVLDLSSSGYNESGSLGWLGLLDTENTSSRSHHPGDGDGQQGVQRQKGSCRFS</sequence>